<proteinExistence type="predicted"/>
<evidence type="ECO:0000313" key="3">
    <source>
        <dbReference type="Proteomes" id="UP000754495"/>
    </source>
</evidence>
<comment type="caution">
    <text evidence="2">The sequence shown here is derived from an EMBL/GenBank/DDBJ whole genome shotgun (WGS) entry which is preliminary data.</text>
</comment>
<feature type="region of interest" description="Disordered" evidence="1">
    <location>
        <begin position="72"/>
        <end position="116"/>
    </location>
</feature>
<protein>
    <submittedName>
        <fullName evidence="2">Uncharacterized protein</fullName>
    </submittedName>
</protein>
<evidence type="ECO:0000256" key="1">
    <source>
        <dbReference type="SAM" id="MobiDB-lite"/>
    </source>
</evidence>
<evidence type="ECO:0000313" key="2">
    <source>
        <dbReference type="EMBL" id="NIH82266.1"/>
    </source>
</evidence>
<dbReference type="EMBL" id="JAANOU010000001">
    <property type="protein sequence ID" value="NIH82266.1"/>
    <property type="molecule type" value="Genomic_DNA"/>
</dbReference>
<accession>A0ABX0T3X5</accession>
<dbReference type="Proteomes" id="UP000754495">
    <property type="component" value="Unassembled WGS sequence"/>
</dbReference>
<feature type="compositionally biased region" description="Low complexity" evidence="1">
    <location>
        <begin position="74"/>
        <end position="85"/>
    </location>
</feature>
<feature type="region of interest" description="Disordered" evidence="1">
    <location>
        <begin position="26"/>
        <end position="47"/>
    </location>
</feature>
<organism evidence="2 3">
    <name type="scientific">Amycolatopsis viridis</name>
    <dbReference type="NCBI Taxonomy" id="185678"/>
    <lineage>
        <taxon>Bacteria</taxon>
        <taxon>Bacillati</taxon>
        <taxon>Actinomycetota</taxon>
        <taxon>Actinomycetes</taxon>
        <taxon>Pseudonocardiales</taxon>
        <taxon>Pseudonocardiaceae</taxon>
        <taxon>Amycolatopsis</taxon>
    </lineage>
</organism>
<gene>
    <name evidence="2" type="ORF">FHX46_004796</name>
</gene>
<name>A0ABX0T3X5_9PSEU</name>
<reference evidence="2 3" key="1">
    <citation type="submission" date="2020-03" db="EMBL/GenBank/DDBJ databases">
        <title>Sequencing the genomes of 1000 actinobacteria strains.</title>
        <authorList>
            <person name="Klenk H.-P."/>
        </authorList>
    </citation>
    <scope>NUCLEOTIDE SEQUENCE [LARGE SCALE GENOMIC DNA]</scope>
    <source>
        <strain evidence="2 3">DSM 45668</strain>
    </source>
</reference>
<keyword evidence="3" id="KW-1185">Reference proteome</keyword>
<sequence>MGTPGGAARVGWLCGGGGGVLGAVGRASGSRPQVRRAGESSPQLGRAGGVLRAGAAGLGRCAGGRGSASERWCGPRGPVRVGRPGEPSTGEGARGRFRGPGVGWRSSREACPRAPGGWGANAEVSGAIPAWGARAAPPAGERLVNVRARAGWSVPGRCCTARCTACADRCTGCAVAAARGGVAVAAEGLRGGCGTGFEEEPREGFTVGLVAARLARGWWASRRAGGRPPLSRRAQRTGG</sequence>